<keyword evidence="2" id="KW-0472">Membrane</keyword>
<dbReference type="Pfam" id="PF13464">
    <property type="entry name" value="RodZ_C"/>
    <property type="match status" value="1"/>
</dbReference>
<dbReference type="SMART" id="SM00530">
    <property type="entry name" value="HTH_XRE"/>
    <property type="match status" value="1"/>
</dbReference>
<feature type="transmembrane region" description="Helical" evidence="2">
    <location>
        <begin position="115"/>
        <end position="136"/>
    </location>
</feature>
<feature type="compositionally biased region" description="Low complexity" evidence="1">
    <location>
        <begin position="278"/>
        <end position="295"/>
    </location>
</feature>
<evidence type="ECO:0000313" key="5">
    <source>
        <dbReference type="Proteomes" id="UP001165648"/>
    </source>
</evidence>
<evidence type="ECO:0000313" key="4">
    <source>
        <dbReference type="EMBL" id="MCX5614272.1"/>
    </source>
</evidence>
<sequence>MTEATTGQNTAGQPSVTLGARLRGRRMERGWSLEQVESHLKMRRATLQAIEGERYSELPDKVYALGFIKSYAHFLELDVASIMEQAERELASFVPKRQTVQVELPGPHEGRSAGLWGLLGVGLVVIIGGYAGWYHFYSHGELASSLLPAHVADSHDAQPVDHKEGGAVATSSGETSTGSVGGDQTAPLPQVTAPSTTQDEGPKQDNVAKDTPDLAPAPEVISPGAEPNNVAGDHMGGQDAAHPSLEKGQAAESSGPVVPAPMPSVQSQDVTQPPPPSAQQAVQPPAAPVQAQPAASSDENTVAIVAHEDSWVQISDATGKVLVSRLLKPGETWQGTAGASYRITCGNAGGVVFQTGNVVSAPLGQRGRVVRNLVVDATAITQGRYGYGSVITGAAPTPEGH</sequence>
<feature type="compositionally biased region" description="Basic and acidic residues" evidence="1">
    <location>
        <begin position="155"/>
        <end position="165"/>
    </location>
</feature>
<dbReference type="PROSITE" id="PS50943">
    <property type="entry name" value="HTH_CROC1"/>
    <property type="match status" value="1"/>
</dbReference>
<name>A0ABT3W5C2_9PROT</name>
<dbReference type="RefSeq" id="WP_266106443.1">
    <property type="nucleotide sequence ID" value="NZ_JANIDW010000001.1"/>
</dbReference>
<keyword evidence="2" id="KW-0812">Transmembrane</keyword>
<dbReference type="CDD" id="cd00093">
    <property type="entry name" value="HTH_XRE"/>
    <property type="match status" value="1"/>
</dbReference>
<dbReference type="SUPFAM" id="SSF47413">
    <property type="entry name" value="lambda repressor-like DNA-binding domains"/>
    <property type="match status" value="1"/>
</dbReference>
<dbReference type="InterPro" id="IPR001387">
    <property type="entry name" value="Cro/C1-type_HTH"/>
</dbReference>
<evidence type="ECO:0000259" key="3">
    <source>
        <dbReference type="PROSITE" id="PS50943"/>
    </source>
</evidence>
<reference evidence="4 5" key="1">
    <citation type="submission" date="2022-07" db="EMBL/GenBank/DDBJ databases">
        <title>Bombella genomes.</title>
        <authorList>
            <person name="Harer L."/>
            <person name="Styblova S."/>
            <person name="Ehrmann M."/>
        </authorList>
    </citation>
    <scope>NUCLEOTIDE SEQUENCE [LARGE SCALE GENOMIC DNA]</scope>
    <source>
        <strain evidence="4 5">TMW 2.2558</strain>
    </source>
</reference>
<keyword evidence="2" id="KW-1133">Transmembrane helix</keyword>
<feature type="region of interest" description="Disordered" evidence="1">
    <location>
        <begin position="155"/>
        <end position="295"/>
    </location>
</feature>
<feature type="domain" description="HTH cro/C1-type" evidence="3">
    <location>
        <begin position="22"/>
        <end position="82"/>
    </location>
</feature>
<organism evidence="4 5">
    <name type="scientific">Bombella saccharophila</name>
    <dbReference type="NCBI Taxonomy" id="2967338"/>
    <lineage>
        <taxon>Bacteria</taxon>
        <taxon>Pseudomonadati</taxon>
        <taxon>Pseudomonadota</taxon>
        <taxon>Alphaproteobacteria</taxon>
        <taxon>Acetobacterales</taxon>
        <taxon>Acetobacteraceae</taxon>
        <taxon>Bombella</taxon>
    </lineage>
</organism>
<protein>
    <submittedName>
        <fullName evidence="4">DUF4115 domain-containing protein</fullName>
    </submittedName>
</protein>
<keyword evidence="5" id="KW-1185">Reference proteome</keyword>
<dbReference type="PANTHER" id="PTHR34475">
    <property type="match status" value="1"/>
</dbReference>
<feature type="compositionally biased region" description="Basic and acidic residues" evidence="1">
    <location>
        <begin position="200"/>
        <end position="212"/>
    </location>
</feature>
<gene>
    <name evidence="4" type="ORF">NQF64_03280</name>
</gene>
<proteinExistence type="predicted"/>
<dbReference type="InterPro" id="IPR010982">
    <property type="entry name" value="Lambda_DNA-bd_dom_sf"/>
</dbReference>
<dbReference type="Pfam" id="PF13413">
    <property type="entry name" value="HTH_25"/>
    <property type="match status" value="1"/>
</dbReference>
<accession>A0ABT3W5C2</accession>
<dbReference type="InterPro" id="IPR050400">
    <property type="entry name" value="Bact_Cytoskel_RodZ"/>
</dbReference>
<dbReference type="Gene3D" id="1.10.260.40">
    <property type="entry name" value="lambda repressor-like DNA-binding domains"/>
    <property type="match status" value="1"/>
</dbReference>
<dbReference type="InterPro" id="IPR025194">
    <property type="entry name" value="RodZ-like_C"/>
</dbReference>
<dbReference type="PANTHER" id="PTHR34475:SF1">
    <property type="entry name" value="CYTOSKELETON PROTEIN RODZ"/>
    <property type="match status" value="1"/>
</dbReference>
<comment type="caution">
    <text evidence="4">The sequence shown here is derived from an EMBL/GenBank/DDBJ whole genome shotgun (WGS) entry which is preliminary data.</text>
</comment>
<evidence type="ECO:0000256" key="1">
    <source>
        <dbReference type="SAM" id="MobiDB-lite"/>
    </source>
</evidence>
<feature type="compositionally biased region" description="Low complexity" evidence="1">
    <location>
        <begin position="166"/>
        <end position="178"/>
    </location>
</feature>
<dbReference type="EMBL" id="JANIDW010000001">
    <property type="protein sequence ID" value="MCX5614272.1"/>
    <property type="molecule type" value="Genomic_DNA"/>
</dbReference>
<evidence type="ECO:0000256" key="2">
    <source>
        <dbReference type="SAM" id="Phobius"/>
    </source>
</evidence>
<dbReference type="Proteomes" id="UP001165648">
    <property type="component" value="Unassembled WGS sequence"/>
</dbReference>